<dbReference type="RefSeq" id="WP_171469680.1">
    <property type="nucleotide sequence ID" value="NZ_CP053452.2"/>
</dbReference>
<accession>A0A6M5YJQ8</accession>
<evidence type="ECO:0000256" key="1">
    <source>
        <dbReference type="SAM" id="SignalP"/>
    </source>
</evidence>
<keyword evidence="1" id="KW-0732">Signal</keyword>
<protein>
    <recommendedName>
        <fullName evidence="4">3-keto-disaccharide hydrolase domain-containing protein</fullName>
    </recommendedName>
</protein>
<proteinExistence type="predicted"/>
<dbReference type="AlphaFoldDB" id="A0A6M5YJQ8"/>
<dbReference type="Proteomes" id="UP000503447">
    <property type="component" value="Chromosome"/>
</dbReference>
<reference evidence="3" key="1">
    <citation type="submission" date="2020-05" db="EMBL/GenBank/DDBJ databases">
        <title>Frigoriglobus tundricola gen. nov., sp. nov., a psychrotolerant cellulolytic planctomycete of the family Gemmataceae with two divergent copies of 16S rRNA gene.</title>
        <authorList>
            <person name="Kulichevskaya I.S."/>
            <person name="Ivanova A.A."/>
            <person name="Naumoff D.G."/>
            <person name="Beletsky A.V."/>
            <person name="Rijpstra W.I.C."/>
            <person name="Sinninghe Damste J.S."/>
            <person name="Mardanov A.V."/>
            <person name="Ravin N.V."/>
            <person name="Dedysh S.N."/>
        </authorList>
    </citation>
    <scope>NUCLEOTIDE SEQUENCE [LARGE SCALE GENOMIC DNA]</scope>
    <source>
        <strain evidence="3">PL17</strain>
    </source>
</reference>
<dbReference type="KEGG" id="ftj:FTUN_1013"/>
<sequence>MIRSVVAMVLFSGPVCVALADDADPVKEKLFAAKQAYDAEMKVFLKQAEEWFDKRDEAARKDGNKKMVEQIKEERAGFDVSGDLPKAAPAALKQKSLLAKKALEAAYAQAVKDYVRAKKDAEAAAVEQEWKVVALGNAVDLLALVDTKAHTVAGEWTKDQKGLLGHSGRIQLAYEPGDEYDVELTLRRSAGADGFAVGLVAGGQQVLAVVDSWPARGYATGVELVDKKQLIENTTMVKGQRLKGDKSHTLVCSVRAAKIAVTVDGKVASEFKGEFARLSLFEGVAVPNKNALFFHLGPNTSFQIDRAVVKPVKGKGTVLK</sequence>
<feature type="chain" id="PRO_5027070604" description="3-keto-disaccharide hydrolase domain-containing protein" evidence="1">
    <location>
        <begin position="21"/>
        <end position="320"/>
    </location>
</feature>
<evidence type="ECO:0008006" key="4">
    <source>
        <dbReference type="Google" id="ProtNLM"/>
    </source>
</evidence>
<name>A0A6M5YJQ8_9BACT</name>
<gene>
    <name evidence="2" type="ORF">FTUN_1013</name>
</gene>
<dbReference type="EMBL" id="CP053452">
    <property type="protein sequence ID" value="QJW93506.1"/>
    <property type="molecule type" value="Genomic_DNA"/>
</dbReference>
<evidence type="ECO:0000313" key="3">
    <source>
        <dbReference type="Proteomes" id="UP000503447"/>
    </source>
</evidence>
<feature type="signal peptide" evidence="1">
    <location>
        <begin position="1"/>
        <end position="20"/>
    </location>
</feature>
<keyword evidence="3" id="KW-1185">Reference proteome</keyword>
<organism evidence="2 3">
    <name type="scientific">Frigoriglobus tundricola</name>
    <dbReference type="NCBI Taxonomy" id="2774151"/>
    <lineage>
        <taxon>Bacteria</taxon>
        <taxon>Pseudomonadati</taxon>
        <taxon>Planctomycetota</taxon>
        <taxon>Planctomycetia</taxon>
        <taxon>Gemmatales</taxon>
        <taxon>Gemmataceae</taxon>
        <taxon>Frigoriglobus</taxon>
    </lineage>
</organism>
<evidence type="ECO:0000313" key="2">
    <source>
        <dbReference type="EMBL" id="QJW93506.1"/>
    </source>
</evidence>